<proteinExistence type="predicted"/>
<keyword evidence="3" id="KW-1185">Reference proteome</keyword>
<dbReference type="Proteomes" id="UP000807342">
    <property type="component" value="Unassembled WGS sequence"/>
</dbReference>
<feature type="region of interest" description="Disordered" evidence="1">
    <location>
        <begin position="90"/>
        <end position="123"/>
    </location>
</feature>
<feature type="region of interest" description="Disordered" evidence="1">
    <location>
        <begin position="1"/>
        <end position="43"/>
    </location>
</feature>
<evidence type="ECO:0000313" key="2">
    <source>
        <dbReference type="EMBL" id="KAF9449506.1"/>
    </source>
</evidence>
<organism evidence="2 3">
    <name type="scientific">Macrolepiota fuliginosa MF-IS2</name>
    <dbReference type="NCBI Taxonomy" id="1400762"/>
    <lineage>
        <taxon>Eukaryota</taxon>
        <taxon>Fungi</taxon>
        <taxon>Dikarya</taxon>
        <taxon>Basidiomycota</taxon>
        <taxon>Agaricomycotina</taxon>
        <taxon>Agaricomycetes</taxon>
        <taxon>Agaricomycetidae</taxon>
        <taxon>Agaricales</taxon>
        <taxon>Agaricineae</taxon>
        <taxon>Agaricaceae</taxon>
        <taxon>Macrolepiota</taxon>
    </lineage>
</organism>
<feature type="compositionally biased region" description="Polar residues" evidence="1">
    <location>
        <begin position="1"/>
        <end position="17"/>
    </location>
</feature>
<evidence type="ECO:0000256" key="1">
    <source>
        <dbReference type="SAM" id="MobiDB-lite"/>
    </source>
</evidence>
<dbReference type="AlphaFoldDB" id="A0A9P5XHV3"/>
<gene>
    <name evidence="2" type="ORF">P691DRAFT_549706</name>
</gene>
<accession>A0A9P5XHV3</accession>
<dbReference type="EMBL" id="MU151128">
    <property type="protein sequence ID" value="KAF9449506.1"/>
    <property type="molecule type" value="Genomic_DNA"/>
</dbReference>
<name>A0A9P5XHV3_9AGAR</name>
<evidence type="ECO:0000313" key="3">
    <source>
        <dbReference type="Proteomes" id="UP000807342"/>
    </source>
</evidence>
<sequence>MPLSASTTGRSMPTPSATPAIISDRRHIPSIPDSNTPNATPASVLTTPTRLLAIHDECDLRAGDRNDIRPMETQEELHLREFGVLREERLSGGTPDVKARSFPGGSHAEGSVEFPSASAPPTRRGGPIVQVGWYARPTFCRVLRGQHPTTLY</sequence>
<protein>
    <submittedName>
        <fullName evidence="2">Uncharacterized protein</fullName>
    </submittedName>
</protein>
<comment type="caution">
    <text evidence="2">The sequence shown here is derived from an EMBL/GenBank/DDBJ whole genome shotgun (WGS) entry which is preliminary data.</text>
</comment>
<reference evidence="2" key="1">
    <citation type="submission" date="2020-11" db="EMBL/GenBank/DDBJ databases">
        <authorList>
            <consortium name="DOE Joint Genome Institute"/>
            <person name="Ahrendt S."/>
            <person name="Riley R."/>
            <person name="Andreopoulos W."/>
            <person name="Labutti K."/>
            <person name="Pangilinan J."/>
            <person name="Ruiz-Duenas F.J."/>
            <person name="Barrasa J.M."/>
            <person name="Sanchez-Garcia M."/>
            <person name="Camarero S."/>
            <person name="Miyauchi S."/>
            <person name="Serrano A."/>
            <person name="Linde D."/>
            <person name="Babiker R."/>
            <person name="Drula E."/>
            <person name="Ayuso-Fernandez I."/>
            <person name="Pacheco R."/>
            <person name="Padilla G."/>
            <person name="Ferreira P."/>
            <person name="Barriuso J."/>
            <person name="Kellner H."/>
            <person name="Castanera R."/>
            <person name="Alfaro M."/>
            <person name="Ramirez L."/>
            <person name="Pisabarro A.G."/>
            <person name="Kuo A."/>
            <person name="Tritt A."/>
            <person name="Lipzen A."/>
            <person name="He G."/>
            <person name="Yan M."/>
            <person name="Ng V."/>
            <person name="Cullen D."/>
            <person name="Martin F."/>
            <person name="Rosso M.-N."/>
            <person name="Henrissat B."/>
            <person name="Hibbett D."/>
            <person name="Martinez A.T."/>
            <person name="Grigoriev I.V."/>
        </authorList>
    </citation>
    <scope>NUCLEOTIDE SEQUENCE</scope>
    <source>
        <strain evidence="2">MF-IS2</strain>
    </source>
</reference>
<feature type="compositionally biased region" description="Polar residues" evidence="1">
    <location>
        <begin position="32"/>
        <end position="43"/>
    </location>
</feature>